<evidence type="ECO:0000256" key="2">
    <source>
        <dbReference type="ARBA" id="ARBA00023002"/>
    </source>
</evidence>
<evidence type="ECO:0000313" key="5">
    <source>
        <dbReference type="EMBL" id="MBP0484806.1"/>
    </source>
</evidence>
<dbReference type="InterPro" id="IPR036291">
    <property type="entry name" value="NAD(P)-bd_dom_sf"/>
</dbReference>
<protein>
    <submittedName>
        <fullName evidence="5">Gfo/Idh/MocA family oxidoreductase</fullName>
    </submittedName>
</protein>
<reference evidence="5" key="1">
    <citation type="submission" date="2021-03" db="EMBL/GenBank/DDBJ databases">
        <title>Sagittula salina sp. nov. strain M10.9X isolated from the marine waste.</title>
        <authorList>
            <person name="Satari L."/>
            <person name="Molina-Menor E."/>
            <person name="Vidal-Verdu A."/>
            <person name="Pascual J."/>
            <person name="Pereto J."/>
            <person name="Porcar M."/>
        </authorList>
    </citation>
    <scope>NUCLEOTIDE SEQUENCE</scope>
    <source>
        <strain evidence="5">M10.9X</strain>
    </source>
</reference>
<evidence type="ECO:0000259" key="4">
    <source>
        <dbReference type="Pfam" id="PF22725"/>
    </source>
</evidence>
<dbReference type="SUPFAM" id="SSF51735">
    <property type="entry name" value="NAD(P)-binding Rossmann-fold domains"/>
    <property type="match status" value="1"/>
</dbReference>
<dbReference type="GO" id="GO:0005737">
    <property type="term" value="C:cytoplasm"/>
    <property type="evidence" value="ECO:0007669"/>
    <property type="project" value="TreeGrafter"/>
</dbReference>
<evidence type="ECO:0000256" key="1">
    <source>
        <dbReference type="ARBA" id="ARBA00010928"/>
    </source>
</evidence>
<dbReference type="GO" id="GO:0006740">
    <property type="term" value="P:NADPH regeneration"/>
    <property type="evidence" value="ECO:0007669"/>
    <property type="project" value="TreeGrafter"/>
</dbReference>
<feature type="domain" description="GFO/IDH/MocA-like oxidoreductase" evidence="4">
    <location>
        <begin position="131"/>
        <end position="243"/>
    </location>
</feature>
<comment type="caution">
    <text evidence="5">The sequence shown here is derived from an EMBL/GenBank/DDBJ whole genome shotgun (WGS) entry which is preliminary data.</text>
</comment>
<dbReference type="EMBL" id="JAGISH010000017">
    <property type="protein sequence ID" value="MBP0484806.1"/>
    <property type="molecule type" value="Genomic_DNA"/>
</dbReference>
<name>A0A940S375_9RHOB</name>
<comment type="similarity">
    <text evidence="1">Belongs to the Gfo/Idh/MocA family.</text>
</comment>
<dbReference type="InterPro" id="IPR055170">
    <property type="entry name" value="GFO_IDH_MocA-like_dom"/>
</dbReference>
<dbReference type="InterPro" id="IPR000683">
    <property type="entry name" value="Gfo/Idh/MocA-like_OxRdtase_N"/>
</dbReference>
<dbReference type="Pfam" id="PF01408">
    <property type="entry name" value="GFO_IDH_MocA"/>
    <property type="match status" value="1"/>
</dbReference>
<feature type="domain" description="Gfo/Idh/MocA-like oxidoreductase N-terminal" evidence="3">
    <location>
        <begin position="3"/>
        <end position="119"/>
    </location>
</feature>
<proteinExistence type="inferred from homology"/>
<dbReference type="Pfam" id="PF22725">
    <property type="entry name" value="GFO_IDH_MocA_C3"/>
    <property type="match status" value="1"/>
</dbReference>
<evidence type="ECO:0000259" key="3">
    <source>
        <dbReference type="Pfam" id="PF01408"/>
    </source>
</evidence>
<sequence>MTVRIAVIGAGIMGADHARIVAEDLPGATLQVVCDMDEARARAIAGRYDAEAATAPEAVIARTDVDAVIVASPDSTHAPLSLACIRAGKKVMCEKPLSQSSGECREVMQAEAASGTRQIMLGFMRRYDPAYRQMRAALTAGTIGRPLMMHNWHRNGSTPSADFTGAMAITNSAPHEFDILRYMLGCEPVSITATQPMRSDDKVAPVVMVLQTVDGQLVTVEVNNNAAYGYDVKAELVGETGTIATNHVSYTRMDKGATQSLGHDADWRDRYAEAYRQQNKAFVRWVQGGGCPELAASAWDGYAAAVIAECGVKALESGSRQDITLIPRPAFYAGATGKVA</sequence>
<dbReference type="Proteomes" id="UP000675940">
    <property type="component" value="Unassembled WGS sequence"/>
</dbReference>
<dbReference type="Gene3D" id="3.40.50.720">
    <property type="entry name" value="NAD(P)-binding Rossmann-like Domain"/>
    <property type="match status" value="1"/>
</dbReference>
<keyword evidence="2" id="KW-0560">Oxidoreductase</keyword>
<dbReference type="Gene3D" id="3.30.360.10">
    <property type="entry name" value="Dihydrodipicolinate Reductase, domain 2"/>
    <property type="match status" value="1"/>
</dbReference>
<evidence type="ECO:0000313" key="6">
    <source>
        <dbReference type="Proteomes" id="UP000675940"/>
    </source>
</evidence>
<dbReference type="SUPFAM" id="SSF55347">
    <property type="entry name" value="Glyceraldehyde-3-phosphate dehydrogenase-like, C-terminal domain"/>
    <property type="match status" value="1"/>
</dbReference>
<dbReference type="RefSeq" id="WP_209363485.1">
    <property type="nucleotide sequence ID" value="NZ_JAGISH010000017.1"/>
</dbReference>
<dbReference type="PANTHER" id="PTHR42840:SF3">
    <property type="entry name" value="BINDING ROSSMANN FOLD OXIDOREDUCTASE, PUTATIVE (AFU_ORTHOLOGUE AFUA_2G10240)-RELATED"/>
    <property type="match status" value="1"/>
</dbReference>
<accession>A0A940S375</accession>
<gene>
    <name evidence="5" type="ORF">J5474_20235</name>
</gene>
<dbReference type="GO" id="GO:0016491">
    <property type="term" value="F:oxidoreductase activity"/>
    <property type="evidence" value="ECO:0007669"/>
    <property type="project" value="UniProtKB-KW"/>
</dbReference>
<keyword evidence="6" id="KW-1185">Reference proteome</keyword>
<dbReference type="AlphaFoldDB" id="A0A940S375"/>
<dbReference type="GO" id="GO:0000166">
    <property type="term" value="F:nucleotide binding"/>
    <property type="evidence" value="ECO:0007669"/>
    <property type="project" value="InterPro"/>
</dbReference>
<organism evidence="5 6">
    <name type="scientific">Sagittula salina</name>
    <dbReference type="NCBI Taxonomy" id="2820268"/>
    <lineage>
        <taxon>Bacteria</taxon>
        <taxon>Pseudomonadati</taxon>
        <taxon>Pseudomonadota</taxon>
        <taxon>Alphaproteobacteria</taxon>
        <taxon>Rhodobacterales</taxon>
        <taxon>Roseobacteraceae</taxon>
        <taxon>Sagittula</taxon>
    </lineage>
</organism>
<dbReference type="PANTHER" id="PTHR42840">
    <property type="entry name" value="NAD(P)-BINDING ROSSMANN-FOLD SUPERFAMILY PROTEIN-RELATED"/>
    <property type="match status" value="1"/>
</dbReference>